<evidence type="ECO:0000256" key="5">
    <source>
        <dbReference type="ARBA" id="ARBA00022840"/>
    </source>
</evidence>
<reference evidence="10" key="1">
    <citation type="submission" date="2016-03" db="EMBL/GenBank/DDBJ databases">
        <authorList>
            <person name="Devillers Hugo."/>
        </authorList>
    </citation>
    <scope>NUCLEOTIDE SEQUENCE [LARGE SCALE GENOMIC DNA]</scope>
</reference>
<dbReference type="InterPro" id="IPR011009">
    <property type="entry name" value="Kinase-like_dom_sf"/>
</dbReference>
<evidence type="ECO:0000256" key="1">
    <source>
        <dbReference type="ARBA" id="ARBA00012513"/>
    </source>
</evidence>
<keyword evidence="4" id="KW-0418">Kinase</keyword>
<accession>A0A1G4KGQ9</accession>
<dbReference type="InterPro" id="IPR008271">
    <property type="entry name" value="Ser/Thr_kinase_AS"/>
</dbReference>
<dbReference type="InterPro" id="IPR045269">
    <property type="entry name" value="Atg1-like"/>
</dbReference>
<dbReference type="EC" id="2.7.11.1" evidence="1"/>
<evidence type="ECO:0000256" key="3">
    <source>
        <dbReference type="ARBA" id="ARBA00022741"/>
    </source>
</evidence>
<dbReference type="Gene3D" id="1.10.510.10">
    <property type="entry name" value="Transferase(Phosphotransferase) domain 1"/>
    <property type="match status" value="1"/>
</dbReference>
<dbReference type="PROSITE" id="PS00108">
    <property type="entry name" value="PROTEIN_KINASE_ST"/>
    <property type="match status" value="1"/>
</dbReference>
<evidence type="ECO:0000259" key="8">
    <source>
        <dbReference type="PROSITE" id="PS50011"/>
    </source>
</evidence>
<evidence type="ECO:0000256" key="2">
    <source>
        <dbReference type="ARBA" id="ARBA00022679"/>
    </source>
</evidence>
<protein>
    <recommendedName>
        <fullName evidence="1">non-specific serine/threonine protein kinase</fullName>
        <ecNumber evidence="1">2.7.11.1</ecNumber>
    </recommendedName>
</protein>
<dbReference type="PROSITE" id="PS00107">
    <property type="entry name" value="PROTEIN_KINASE_ATP"/>
    <property type="match status" value="1"/>
</dbReference>
<dbReference type="AlphaFoldDB" id="A0A1G4KGQ9"/>
<keyword evidence="5 6" id="KW-0067">ATP-binding</keyword>
<dbReference type="GO" id="GO:0010506">
    <property type="term" value="P:regulation of autophagy"/>
    <property type="evidence" value="ECO:0007669"/>
    <property type="project" value="InterPro"/>
</dbReference>
<dbReference type="GO" id="GO:0000045">
    <property type="term" value="P:autophagosome assembly"/>
    <property type="evidence" value="ECO:0007669"/>
    <property type="project" value="TreeGrafter"/>
</dbReference>
<evidence type="ECO:0000256" key="7">
    <source>
        <dbReference type="SAM" id="MobiDB-lite"/>
    </source>
</evidence>
<keyword evidence="10" id="KW-1185">Reference proteome</keyword>
<dbReference type="Proteomes" id="UP000191144">
    <property type="component" value="Chromosome H"/>
</dbReference>
<dbReference type="GO" id="GO:0004674">
    <property type="term" value="F:protein serine/threonine kinase activity"/>
    <property type="evidence" value="ECO:0007669"/>
    <property type="project" value="UniProtKB-EC"/>
</dbReference>
<sequence>MDESRWLSKNLTKSSLPTLVSFNQLTDGHKAQHEKNASNEATKIKSYHHIIELNQRDIERELRPLVTYTERSKDRKTFGQYTLVRRIGRGQYGDAYMAQASNGDSVAVKCISKRPKNPQQYSMNQVMRHIRRQQSLGRKIDSSDEAVLEMNIHKIRWEVFVTCRLKHSNILSVAACLDSPQSPDIWVVSPWATLGELRWKRRSKQDSIDQWDYLLRRKTNAEELAEYVLNSLCKGLMYLSEKGCVHRDIKPSNILVDGATANIMIADFGSSLMIPTELPFRENQMTVAYQEEVRKIAGTPAFTAPELCNFNEKDLVINGFQLDIWSLGVTIYCLLENVLPFSGENEFETFQKIVRDTIPHSNDWIHDLVVSKLLEKNPVKRLTVQDLFRILHNHKKEKGLKRFVSKFRKLNLKGKINKKVDEGYQNNQWESMPNTMFEEIDSDLSSKEDSFDEPILVPDFVSGAKSTTNASITEIGEKEHPQFQEVSPSGSFLQTSQLQLQSTPEPPMSDTSLSPIKIDTPLKNLIRTQNTPEKDSPHDKIRSSNSERFSPVPANTNILASQGTLNITKYLQSPKKMDGVEAKDSRTSYRNTYSAEDIRRYLKFAES</sequence>
<dbReference type="InterPro" id="IPR000719">
    <property type="entry name" value="Prot_kinase_dom"/>
</dbReference>
<feature type="region of interest" description="Disordered" evidence="7">
    <location>
        <begin position="528"/>
        <end position="554"/>
    </location>
</feature>
<gene>
    <name evidence="9" type="ORF">LAME_0H12464G</name>
</gene>
<evidence type="ECO:0000313" key="9">
    <source>
        <dbReference type="EMBL" id="SCV03692.1"/>
    </source>
</evidence>
<dbReference type="GO" id="GO:0005829">
    <property type="term" value="C:cytosol"/>
    <property type="evidence" value="ECO:0007669"/>
    <property type="project" value="TreeGrafter"/>
</dbReference>
<dbReference type="PANTHER" id="PTHR24348:SF22">
    <property type="entry name" value="NON-SPECIFIC SERINE_THREONINE PROTEIN KINASE"/>
    <property type="match status" value="1"/>
</dbReference>
<evidence type="ECO:0000256" key="4">
    <source>
        <dbReference type="ARBA" id="ARBA00022777"/>
    </source>
</evidence>
<feature type="compositionally biased region" description="Basic and acidic residues" evidence="7">
    <location>
        <begin position="532"/>
        <end position="542"/>
    </location>
</feature>
<dbReference type="Pfam" id="PF00069">
    <property type="entry name" value="Pkinase"/>
    <property type="match status" value="1"/>
</dbReference>
<dbReference type="OrthoDB" id="68483at2759"/>
<dbReference type="SMART" id="SM00220">
    <property type="entry name" value="S_TKc"/>
    <property type="match status" value="1"/>
</dbReference>
<feature type="binding site" evidence="6">
    <location>
        <position position="109"/>
    </location>
    <ligand>
        <name>ATP</name>
        <dbReference type="ChEBI" id="CHEBI:30616"/>
    </ligand>
</feature>
<evidence type="ECO:0000313" key="10">
    <source>
        <dbReference type="Proteomes" id="UP000191144"/>
    </source>
</evidence>
<dbReference type="GO" id="GO:0016020">
    <property type="term" value="C:membrane"/>
    <property type="evidence" value="ECO:0007669"/>
    <property type="project" value="TreeGrafter"/>
</dbReference>
<keyword evidence="3 6" id="KW-0547">Nucleotide-binding</keyword>
<dbReference type="SUPFAM" id="SSF56112">
    <property type="entry name" value="Protein kinase-like (PK-like)"/>
    <property type="match status" value="1"/>
</dbReference>
<feature type="compositionally biased region" description="Low complexity" evidence="7">
    <location>
        <begin position="493"/>
        <end position="503"/>
    </location>
</feature>
<keyword evidence="2" id="KW-0808">Transferase</keyword>
<feature type="region of interest" description="Disordered" evidence="7">
    <location>
        <begin position="480"/>
        <end position="516"/>
    </location>
</feature>
<proteinExistence type="predicted"/>
<dbReference type="PANTHER" id="PTHR24348">
    <property type="entry name" value="SERINE/THREONINE-PROTEIN KINASE UNC-51-RELATED"/>
    <property type="match status" value="1"/>
</dbReference>
<dbReference type="InterPro" id="IPR017441">
    <property type="entry name" value="Protein_kinase_ATP_BS"/>
</dbReference>
<organism evidence="9 10">
    <name type="scientific">Lachancea meyersii CBS 8951</name>
    <dbReference type="NCBI Taxonomy" id="1266667"/>
    <lineage>
        <taxon>Eukaryota</taxon>
        <taxon>Fungi</taxon>
        <taxon>Dikarya</taxon>
        <taxon>Ascomycota</taxon>
        <taxon>Saccharomycotina</taxon>
        <taxon>Saccharomycetes</taxon>
        <taxon>Saccharomycetales</taxon>
        <taxon>Saccharomycetaceae</taxon>
        <taxon>Lachancea</taxon>
    </lineage>
</organism>
<feature type="domain" description="Protein kinase" evidence="8">
    <location>
        <begin position="81"/>
        <end position="395"/>
    </location>
</feature>
<dbReference type="EMBL" id="LT598480">
    <property type="protein sequence ID" value="SCV03692.1"/>
    <property type="molecule type" value="Genomic_DNA"/>
</dbReference>
<dbReference type="GO" id="GO:0000407">
    <property type="term" value="C:phagophore assembly site"/>
    <property type="evidence" value="ECO:0007669"/>
    <property type="project" value="TreeGrafter"/>
</dbReference>
<name>A0A1G4KGQ9_9SACH</name>
<dbReference type="GO" id="GO:0005524">
    <property type="term" value="F:ATP binding"/>
    <property type="evidence" value="ECO:0007669"/>
    <property type="project" value="UniProtKB-UniRule"/>
</dbReference>
<dbReference type="PROSITE" id="PS50011">
    <property type="entry name" value="PROTEIN_KINASE_DOM"/>
    <property type="match status" value="1"/>
</dbReference>
<dbReference type="GO" id="GO:0005776">
    <property type="term" value="C:autophagosome"/>
    <property type="evidence" value="ECO:0007669"/>
    <property type="project" value="TreeGrafter"/>
</dbReference>
<feature type="compositionally biased region" description="Polar residues" evidence="7">
    <location>
        <begin position="543"/>
        <end position="554"/>
    </location>
</feature>
<evidence type="ECO:0000256" key="6">
    <source>
        <dbReference type="PROSITE-ProRule" id="PRU10141"/>
    </source>
</evidence>